<dbReference type="InterPro" id="IPR050816">
    <property type="entry name" value="Flavin-dep_Halogenase_NPB"/>
</dbReference>
<accession>A0A261WL00</accession>
<dbReference type="GO" id="GO:0004497">
    <property type="term" value="F:monooxygenase activity"/>
    <property type="evidence" value="ECO:0007669"/>
    <property type="project" value="InterPro"/>
</dbReference>
<dbReference type="EMBL" id="NKQU01000449">
    <property type="protein sequence ID" value="OZI86662.1"/>
    <property type="molecule type" value="Genomic_DNA"/>
</dbReference>
<evidence type="ECO:0000313" key="2">
    <source>
        <dbReference type="Proteomes" id="UP000217163"/>
    </source>
</evidence>
<gene>
    <name evidence="1" type="ORF">CFN58_10110</name>
</gene>
<dbReference type="Gene3D" id="3.50.50.60">
    <property type="entry name" value="FAD/NAD(P)-binding domain"/>
    <property type="match status" value="1"/>
</dbReference>
<evidence type="ECO:0000313" key="1">
    <source>
        <dbReference type="EMBL" id="OZI86662.1"/>
    </source>
</evidence>
<feature type="non-terminal residue" evidence="1">
    <location>
        <position position="158"/>
    </location>
</feature>
<dbReference type="SUPFAM" id="SSF51905">
    <property type="entry name" value="FAD/NAD(P)-binding domain"/>
    <property type="match status" value="1"/>
</dbReference>
<protein>
    <submittedName>
        <fullName evidence="1">Tryptophan halogenase</fullName>
    </submittedName>
</protein>
<name>A0A261WL00_9PSED</name>
<dbReference type="PANTHER" id="PTHR43747:SF4">
    <property type="entry name" value="FLAVIN-DEPENDENT TRYPTOPHAN HALOGENASE"/>
    <property type="match status" value="1"/>
</dbReference>
<comment type="caution">
    <text evidence="1">The sequence shown here is derived from an EMBL/GenBank/DDBJ whole genome shotgun (WGS) entry which is preliminary data.</text>
</comment>
<sequence>MIPAPLRNIVIVGGGTAGWMAAAAFARVLGPTFKVQLIESEQLGTVGVGEATVPHIKAFNNLLGIDEAEFVRQTQGSFKLGIEFVDWQRPGSTYMHGFGTQIGHPLGLLPFHQYWIKQHARGKAQPLGAYTLNTVAAARGKFMTSAGDVPANSLLANI</sequence>
<dbReference type="AlphaFoldDB" id="A0A261WL00"/>
<dbReference type="Pfam" id="PF04820">
    <property type="entry name" value="Trp_halogenase"/>
    <property type="match status" value="1"/>
</dbReference>
<dbReference type="InterPro" id="IPR036188">
    <property type="entry name" value="FAD/NAD-bd_sf"/>
</dbReference>
<dbReference type="PANTHER" id="PTHR43747">
    <property type="entry name" value="FAD-BINDING PROTEIN"/>
    <property type="match status" value="1"/>
</dbReference>
<dbReference type="Proteomes" id="UP000217163">
    <property type="component" value="Unassembled WGS sequence"/>
</dbReference>
<organism evidence="1 2">
    <name type="scientific">Pseudomonas avellanae</name>
    <dbReference type="NCBI Taxonomy" id="46257"/>
    <lineage>
        <taxon>Bacteria</taxon>
        <taxon>Pseudomonadati</taxon>
        <taxon>Pseudomonadota</taxon>
        <taxon>Gammaproteobacteria</taxon>
        <taxon>Pseudomonadales</taxon>
        <taxon>Pseudomonadaceae</taxon>
        <taxon>Pseudomonas</taxon>
    </lineage>
</organism>
<dbReference type="InterPro" id="IPR006905">
    <property type="entry name" value="Flavin_halogenase"/>
</dbReference>
<proteinExistence type="predicted"/>
<reference evidence="2" key="1">
    <citation type="journal article" date="2016" name="Sci. Rep.">
        <title>Genome analysis of the kiwifruit canker pathogen Pseudomonas syringae pv. actinidiae biovar 5.</title>
        <authorList>
            <person name="Fujikawa T."/>
            <person name="Sawada H."/>
        </authorList>
    </citation>
    <scope>NUCLEOTIDE SEQUENCE [LARGE SCALE GENOMIC DNA]</scope>
    <source>
        <strain evidence="2">MAFF 212061</strain>
    </source>
</reference>